<organism evidence="2 3">
    <name type="scientific">Paenibacillus stellifer</name>
    <dbReference type="NCBI Taxonomy" id="169760"/>
    <lineage>
        <taxon>Bacteria</taxon>
        <taxon>Bacillati</taxon>
        <taxon>Bacillota</taxon>
        <taxon>Bacilli</taxon>
        <taxon>Bacillales</taxon>
        <taxon>Paenibacillaceae</taxon>
        <taxon>Paenibacillus</taxon>
    </lineage>
</organism>
<dbReference type="RefSeq" id="WP_038695922.1">
    <property type="nucleotide sequence ID" value="NZ_CP009286.1"/>
</dbReference>
<keyword evidence="3" id="KW-1185">Reference proteome</keyword>
<name>A0A089LV40_9BACL</name>
<reference evidence="2 3" key="1">
    <citation type="submission" date="2014-08" db="EMBL/GenBank/DDBJ databases">
        <title>Comparative genomics of the Paenibacillus odorifer group.</title>
        <authorList>
            <person name="den Bakker H.C."/>
            <person name="Tsai Y.-C."/>
            <person name="Martin N."/>
            <person name="Korlach J."/>
            <person name="Wiedmann M."/>
        </authorList>
    </citation>
    <scope>NUCLEOTIDE SEQUENCE [LARGE SCALE GENOMIC DNA]</scope>
    <source>
        <strain evidence="2 3">DSM 14472</strain>
    </source>
</reference>
<dbReference type="CDD" id="cd04301">
    <property type="entry name" value="NAT_SF"/>
    <property type="match status" value="1"/>
</dbReference>
<dbReference type="PANTHER" id="PTHR43415">
    <property type="entry name" value="SPERMIDINE N(1)-ACETYLTRANSFERASE"/>
    <property type="match status" value="1"/>
</dbReference>
<sequence>MIVDGQTCSRNGITYVIRSARLEDASELSAVRLLIDGETENMDREPGESYIDADGFAQLIRTDAGSSRNLFLVAETERGIAGFSRVQGNELKRFTHKAEFGVGVLKAYWGYGIGRQLLERSLQWADNIGIMKMNLNVLESNIKAISLYMKFGFETEAVLKKDKRLSDGRYYNTIIMSRFRR</sequence>
<dbReference type="KEGG" id="pste:PSTEL_13725"/>
<dbReference type="AlphaFoldDB" id="A0A089LV40"/>
<accession>A0A089LV40</accession>
<dbReference type="PROSITE" id="PS51186">
    <property type="entry name" value="GNAT"/>
    <property type="match status" value="1"/>
</dbReference>
<keyword evidence="2" id="KW-0808">Transferase</keyword>
<dbReference type="GO" id="GO:0016747">
    <property type="term" value="F:acyltransferase activity, transferring groups other than amino-acyl groups"/>
    <property type="evidence" value="ECO:0007669"/>
    <property type="project" value="InterPro"/>
</dbReference>
<dbReference type="HOGENOM" id="CLU_013985_19_1_9"/>
<dbReference type="STRING" id="169760.PSTEL_13725"/>
<dbReference type="Pfam" id="PF00583">
    <property type="entry name" value="Acetyltransf_1"/>
    <property type="match status" value="1"/>
</dbReference>
<evidence type="ECO:0000313" key="3">
    <source>
        <dbReference type="Proteomes" id="UP000029507"/>
    </source>
</evidence>
<dbReference type="PANTHER" id="PTHR43415:SF3">
    <property type="entry name" value="GNAT-FAMILY ACETYLTRANSFERASE"/>
    <property type="match status" value="1"/>
</dbReference>
<dbReference type="Gene3D" id="3.40.630.30">
    <property type="match status" value="1"/>
</dbReference>
<proteinExistence type="predicted"/>
<dbReference type="InterPro" id="IPR000182">
    <property type="entry name" value="GNAT_dom"/>
</dbReference>
<dbReference type="OrthoDB" id="948250at2"/>
<dbReference type="SUPFAM" id="SSF55729">
    <property type="entry name" value="Acyl-CoA N-acyltransferases (Nat)"/>
    <property type="match status" value="1"/>
</dbReference>
<protein>
    <submittedName>
        <fullName evidence="2">GNAT family acetyltransferase</fullName>
    </submittedName>
</protein>
<evidence type="ECO:0000313" key="2">
    <source>
        <dbReference type="EMBL" id="AIQ63990.1"/>
    </source>
</evidence>
<feature type="domain" description="N-acetyltransferase" evidence="1">
    <location>
        <begin position="15"/>
        <end position="181"/>
    </location>
</feature>
<dbReference type="EMBL" id="CP009286">
    <property type="protein sequence ID" value="AIQ63990.1"/>
    <property type="molecule type" value="Genomic_DNA"/>
</dbReference>
<dbReference type="InterPro" id="IPR016181">
    <property type="entry name" value="Acyl_CoA_acyltransferase"/>
</dbReference>
<dbReference type="Proteomes" id="UP000029507">
    <property type="component" value="Chromosome"/>
</dbReference>
<evidence type="ECO:0000259" key="1">
    <source>
        <dbReference type="PROSITE" id="PS51186"/>
    </source>
</evidence>
<gene>
    <name evidence="2" type="ORF">PSTEL_13725</name>
</gene>